<feature type="domain" description="DNA methylase N-4/N-6" evidence="4">
    <location>
        <begin position="31"/>
        <end position="364"/>
    </location>
</feature>
<dbReference type="PROSITE" id="PS00092">
    <property type="entry name" value="N6_MTASE"/>
    <property type="match status" value="1"/>
</dbReference>
<dbReference type="EMBL" id="JBHTJA010000025">
    <property type="protein sequence ID" value="MFD0901741.1"/>
    <property type="molecule type" value="Genomic_DNA"/>
</dbReference>
<sequence>MSKGQKAAKPNRLFYGDNLHVLREHIATESVDLVYLDPPFNSNRSYNVLFKEKSGDDSPAQIEAFGDTWTWSQETEELYIELLNGSAPVAVKDALEAMRRLLGDNDVLAYLVMMMARLIELHRVLKPEGSLYLHCDPTASHYLKMALDSIFGPTRFRSEIIWKRTTAHSDGGQGRKAFGRVHDVILMYSKSEDWTWNPLFTPYDDEYVKSKYPRIEEGTGRRYGLWDMTGPGGAAKGNPRYEVMGVTRYWRYSEERMAQMLADGRVEQPSPGAVPRQKKYLDEAQGVPLQDVWTDIYPINSQAAERLGYPTQKPVSLLERIVSASSNPGDIVLDPFAGCGTSIDAAQKLGRRWVGIDITTIAVDLIDSRLRHTYGESIRDQYEVLGIPKDLSGARSLFERSPFEFERWCVMLLPNGQPNEKQVGDKGIDGVIRIPLDSKGMDSHKILISVKGGTTNPGHVRDLVGTVESERAAMGIFVCMKKPTKGMLEAAQRSGIYSYPVNKQNYPKVQIITVEELLSGKQPKMPAPLPAYFQAKKRVVNDSQQMTFM</sequence>
<proteinExistence type="inferred from homology"/>
<name>A0ABW3ESN3_9ACTN</name>
<comment type="similarity">
    <text evidence="1">Belongs to the N(4)/N(6)-methyltransferase family.</text>
</comment>
<evidence type="ECO:0000259" key="5">
    <source>
        <dbReference type="Pfam" id="PF22722"/>
    </source>
</evidence>
<protein>
    <submittedName>
        <fullName evidence="6">DNA methyltransferase</fullName>
    </submittedName>
</protein>
<evidence type="ECO:0000256" key="1">
    <source>
        <dbReference type="ARBA" id="ARBA00006594"/>
    </source>
</evidence>
<dbReference type="InterPro" id="IPR054557">
    <property type="entry name" value="NA-iREase1_dom"/>
</dbReference>
<evidence type="ECO:0000256" key="3">
    <source>
        <dbReference type="ARBA" id="ARBA00022679"/>
    </source>
</evidence>
<dbReference type="PRINTS" id="PR00508">
    <property type="entry name" value="S21N4MTFRASE"/>
</dbReference>
<dbReference type="Pfam" id="PF01555">
    <property type="entry name" value="N6_N4_Mtase"/>
    <property type="match status" value="1"/>
</dbReference>
<dbReference type="InterPro" id="IPR029063">
    <property type="entry name" value="SAM-dependent_MTases_sf"/>
</dbReference>
<keyword evidence="2 6" id="KW-0489">Methyltransferase</keyword>
<evidence type="ECO:0000256" key="2">
    <source>
        <dbReference type="ARBA" id="ARBA00022603"/>
    </source>
</evidence>
<gene>
    <name evidence="6" type="ORF">ACFQ11_15175</name>
</gene>
<comment type="caution">
    <text evidence="6">The sequence shown here is derived from an EMBL/GenBank/DDBJ whole genome shotgun (WGS) entry which is preliminary data.</text>
</comment>
<organism evidence="6 7">
    <name type="scientific">Actinomadura sediminis</name>
    <dbReference type="NCBI Taxonomy" id="1038904"/>
    <lineage>
        <taxon>Bacteria</taxon>
        <taxon>Bacillati</taxon>
        <taxon>Actinomycetota</taxon>
        <taxon>Actinomycetes</taxon>
        <taxon>Streptosporangiales</taxon>
        <taxon>Thermomonosporaceae</taxon>
        <taxon>Actinomadura</taxon>
    </lineage>
</organism>
<keyword evidence="3" id="KW-0808">Transferase</keyword>
<dbReference type="GO" id="GO:0008168">
    <property type="term" value="F:methyltransferase activity"/>
    <property type="evidence" value="ECO:0007669"/>
    <property type="project" value="UniProtKB-KW"/>
</dbReference>
<dbReference type="InterPro" id="IPR002941">
    <property type="entry name" value="DNA_methylase_N4/N6"/>
</dbReference>
<dbReference type="RefSeq" id="WP_378298950.1">
    <property type="nucleotide sequence ID" value="NZ_JBHTJA010000025.1"/>
</dbReference>
<feature type="domain" description="NACHT-associated inactive Restriction Endonuclease 1 sensor" evidence="5">
    <location>
        <begin position="419"/>
        <end position="518"/>
    </location>
</feature>
<keyword evidence="7" id="KW-1185">Reference proteome</keyword>
<accession>A0ABW3ESN3</accession>
<reference evidence="7" key="1">
    <citation type="journal article" date="2019" name="Int. J. Syst. Evol. Microbiol.">
        <title>The Global Catalogue of Microorganisms (GCM) 10K type strain sequencing project: providing services to taxonomists for standard genome sequencing and annotation.</title>
        <authorList>
            <consortium name="The Broad Institute Genomics Platform"/>
            <consortium name="The Broad Institute Genome Sequencing Center for Infectious Disease"/>
            <person name="Wu L."/>
            <person name="Ma J."/>
        </authorList>
    </citation>
    <scope>NUCLEOTIDE SEQUENCE [LARGE SCALE GENOMIC DNA]</scope>
    <source>
        <strain evidence="7">JCM 31202</strain>
    </source>
</reference>
<dbReference type="InterPro" id="IPR001091">
    <property type="entry name" value="RM_Methyltransferase"/>
</dbReference>
<dbReference type="Pfam" id="PF22722">
    <property type="entry name" value="NA-iREase1"/>
    <property type="match status" value="1"/>
</dbReference>
<dbReference type="InterPro" id="IPR011856">
    <property type="entry name" value="tRNA_endonuc-like_dom_sf"/>
</dbReference>
<dbReference type="Gene3D" id="3.40.1350.10">
    <property type="match status" value="1"/>
</dbReference>
<dbReference type="InterPro" id="IPR002052">
    <property type="entry name" value="DNA_methylase_N6_adenine_CS"/>
</dbReference>
<dbReference type="SUPFAM" id="SSF53335">
    <property type="entry name" value="S-adenosyl-L-methionine-dependent methyltransferases"/>
    <property type="match status" value="1"/>
</dbReference>
<dbReference type="Proteomes" id="UP001596972">
    <property type="component" value="Unassembled WGS sequence"/>
</dbReference>
<evidence type="ECO:0000259" key="4">
    <source>
        <dbReference type="Pfam" id="PF01555"/>
    </source>
</evidence>
<dbReference type="GO" id="GO:0032259">
    <property type="term" value="P:methylation"/>
    <property type="evidence" value="ECO:0007669"/>
    <property type="project" value="UniProtKB-KW"/>
</dbReference>
<evidence type="ECO:0000313" key="7">
    <source>
        <dbReference type="Proteomes" id="UP001596972"/>
    </source>
</evidence>
<evidence type="ECO:0000313" key="6">
    <source>
        <dbReference type="EMBL" id="MFD0901741.1"/>
    </source>
</evidence>
<dbReference type="Gene3D" id="3.40.50.150">
    <property type="entry name" value="Vaccinia Virus protein VP39"/>
    <property type="match status" value="1"/>
</dbReference>